<dbReference type="GO" id="GO:0004322">
    <property type="term" value="F:ferroxidase activity"/>
    <property type="evidence" value="ECO:0007669"/>
    <property type="project" value="TreeGrafter"/>
</dbReference>
<dbReference type="GO" id="GO:0005829">
    <property type="term" value="C:cytosol"/>
    <property type="evidence" value="ECO:0007669"/>
    <property type="project" value="TreeGrafter"/>
</dbReference>
<evidence type="ECO:0000313" key="9">
    <source>
        <dbReference type="Proteomes" id="UP000245711"/>
    </source>
</evidence>
<feature type="binding site" evidence="5">
    <location>
        <position position="100"/>
    </location>
    <ligand>
        <name>Fe cation</name>
        <dbReference type="ChEBI" id="CHEBI:24875"/>
        <label>1</label>
    </ligand>
</feature>
<dbReference type="InterPro" id="IPR009040">
    <property type="entry name" value="Ferritin-like_diiron"/>
</dbReference>
<evidence type="ECO:0000313" key="8">
    <source>
        <dbReference type="EMBL" id="AWK70528.1"/>
    </source>
</evidence>
<dbReference type="GO" id="GO:0006879">
    <property type="term" value="P:intracellular iron ion homeostasis"/>
    <property type="evidence" value="ECO:0007669"/>
    <property type="project" value="UniProtKB-KW"/>
</dbReference>
<gene>
    <name evidence="8" type="ORF">CBI38_02050</name>
</gene>
<reference evidence="8 9" key="1">
    <citation type="submission" date="2017-05" db="EMBL/GenBank/DDBJ databases">
        <title>Isolation of Rhodococcus sp. S2-17 biodegrading of BP-3.</title>
        <authorList>
            <person name="Lee Y."/>
            <person name="Kim K.H."/>
            <person name="Chun B.H."/>
            <person name="Jung H.S."/>
            <person name="Jeon C.O."/>
        </authorList>
    </citation>
    <scope>NUCLEOTIDE SEQUENCE [LARGE SCALE GENOMIC DNA]</scope>
    <source>
        <strain evidence="8 9">S2-17</strain>
    </source>
</reference>
<feature type="binding site" evidence="5">
    <location>
        <position position="56"/>
    </location>
    <ligand>
        <name>Fe cation</name>
        <dbReference type="ChEBI" id="CHEBI:24875"/>
        <label>1</label>
    </ligand>
</feature>
<dbReference type="EMBL" id="CP021354">
    <property type="protein sequence ID" value="AWK70528.1"/>
    <property type="molecule type" value="Genomic_DNA"/>
</dbReference>
<dbReference type="PANTHER" id="PTHR11431">
    <property type="entry name" value="FERRITIN"/>
    <property type="match status" value="1"/>
</dbReference>
<proteinExistence type="predicted"/>
<evidence type="ECO:0000256" key="2">
    <source>
        <dbReference type="ARBA" id="ARBA00022723"/>
    </source>
</evidence>
<dbReference type="InterPro" id="IPR008331">
    <property type="entry name" value="Ferritin_DPS_dom"/>
</dbReference>
<dbReference type="GO" id="GO:0006826">
    <property type="term" value="P:iron ion transport"/>
    <property type="evidence" value="ECO:0007669"/>
    <property type="project" value="InterPro"/>
</dbReference>
<evidence type="ECO:0000259" key="7">
    <source>
        <dbReference type="PROSITE" id="PS50905"/>
    </source>
</evidence>
<dbReference type="PANTHER" id="PTHR11431:SF127">
    <property type="entry name" value="BACTERIAL NON-HEME FERRITIN"/>
    <property type="match status" value="1"/>
</dbReference>
<evidence type="ECO:0000256" key="6">
    <source>
        <dbReference type="RuleBase" id="RU361145"/>
    </source>
</evidence>
<dbReference type="AlphaFoldDB" id="A0A2S2BPN3"/>
<keyword evidence="9" id="KW-1185">Reference proteome</keyword>
<organism evidence="8 9">
    <name type="scientific">Rhodococcus oxybenzonivorans</name>
    <dbReference type="NCBI Taxonomy" id="1990687"/>
    <lineage>
        <taxon>Bacteria</taxon>
        <taxon>Bacillati</taxon>
        <taxon>Actinomycetota</taxon>
        <taxon>Actinomycetes</taxon>
        <taxon>Mycobacteriales</taxon>
        <taxon>Nocardiaceae</taxon>
        <taxon>Rhodococcus</taxon>
    </lineage>
</organism>
<dbReference type="Pfam" id="PF00210">
    <property type="entry name" value="Ferritin"/>
    <property type="match status" value="1"/>
</dbReference>
<dbReference type="InterPro" id="IPR001519">
    <property type="entry name" value="Ferritin"/>
</dbReference>
<keyword evidence="1 6" id="KW-0409">Iron storage</keyword>
<dbReference type="Gene3D" id="1.20.1260.10">
    <property type="match status" value="1"/>
</dbReference>
<dbReference type="GO" id="GO:0008198">
    <property type="term" value="F:ferrous iron binding"/>
    <property type="evidence" value="ECO:0007669"/>
    <property type="project" value="TreeGrafter"/>
</dbReference>
<dbReference type="InterPro" id="IPR012347">
    <property type="entry name" value="Ferritin-like"/>
</dbReference>
<feature type="domain" description="Ferritin-like diiron" evidence="7">
    <location>
        <begin position="6"/>
        <end position="151"/>
    </location>
</feature>
<evidence type="ECO:0000256" key="5">
    <source>
        <dbReference type="PIRSR" id="PIRSR601519-1"/>
    </source>
</evidence>
<dbReference type="SUPFAM" id="SSF47240">
    <property type="entry name" value="Ferritin-like"/>
    <property type="match status" value="1"/>
</dbReference>
<evidence type="ECO:0000256" key="1">
    <source>
        <dbReference type="ARBA" id="ARBA00022434"/>
    </source>
</evidence>
<evidence type="ECO:0000256" key="3">
    <source>
        <dbReference type="ARBA" id="ARBA00023002"/>
    </source>
</evidence>
<dbReference type="GO" id="GO:0008199">
    <property type="term" value="F:ferric iron binding"/>
    <property type="evidence" value="ECO:0007669"/>
    <property type="project" value="InterPro"/>
</dbReference>
<accession>A0A2S2BPN3</accession>
<dbReference type="InterPro" id="IPR041719">
    <property type="entry name" value="Ferritin_prok"/>
</dbReference>
<evidence type="ECO:0000256" key="4">
    <source>
        <dbReference type="ARBA" id="ARBA00023004"/>
    </source>
</evidence>
<feature type="binding site" evidence="5">
    <location>
        <position position="23"/>
    </location>
    <ligand>
        <name>Fe cation</name>
        <dbReference type="ChEBI" id="CHEBI:24875"/>
        <label>1</label>
    </ligand>
</feature>
<dbReference type="KEGG" id="roz:CBI38_02050"/>
<dbReference type="InterPro" id="IPR009078">
    <property type="entry name" value="Ferritin-like_SF"/>
</dbReference>
<keyword evidence="3" id="KW-0560">Oxidoreductase</keyword>
<sequence length="183" mass="20685">MTQSAPTKPSEFHHLLQQQIRNEFTASQQYIAVAVYFDSHHLPQLAKRFYTQATEERRHAMMMIQYLLDNHVDVTVPGIDDVITDFDSVRAPVELALKQEEAVTEQITKLARTARDNGDYLGEQFMQWFLKEQVEETAGMNTLLTIVDRAGHDVFNVEDFVAREMNAAPRADSTAPKTAGSGA</sequence>
<name>A0A2S2BPN3_9NOCA</name>
<dbReference type="Proteomes" id="UP000245711">
    <property type="component" value="Chromosome"/>
</dbReference>
<dbReference type="PROSITE" id="PS50905">
    <property type="entry name" value="FERRITIN_LIKE"/>
    <property type="match status" value="1"/>
</dbReference>
<dbReference type="OrthoDB" id="9801481at2"/>
<keyword evidence="2 5" id="KW-0479">Metal-binding</keyword>
<dbReference type="RefSeq" id="WP_109325982.1">
    <property type="nucleotide sequence ID" value="NZ_CP021354.1"/>
</dbReference>
<feature type="binding site" evidence="5">
    <location>
        <position position="133"/>
    </location>
    <ligand>
        <name>Fe cation</name>
        <dbReference type="ChEBI" id="CHEBI:24875"/>
        <label>1</label>
    </ligand>
</feature>
<feature type="binding site" evidence="5">
    <location>
        <position position="59"/>
    </location>
    <ligand>
        <name>Fe cation</name>
        <dbReference type="ChEBI" id="CHEBI:24875"/>
        <label>1</label>
    </ligand>
</feature>
<protein>
    <recommendedName>
        <fullName evidence="6">Ferritin</fullName>
    </recommendedName>
</protein>
<dbReference type="CDD" id="cd01055">
    <property type="entry name" value="Nonheme_Ferritin"/>
    <property type="match status" value="1"/>
</dbReference>
<keyword evidence="4 5" id="KW-0408">Iron</keyword>